<accession>A0A7I8L725</accession>
<sequence length="199" mass="21964">MKYSFQSYIIKNILSYPLMTFSSLPLTIPLYHHLPNSSPSLSPFHPRFSFSLARLSSPIGAVCEEAVESARRSSWRNSSPSQPSLGGHPSPRSGKHEELGSTPLLGSKEKHLTLQAGPPLWSLSGIDRDSALRQQQQPPENGQFISSLSPRVISPDNRNSSNTTGILLAVTVEILPFLESVLCTWNHTRHPSLPIRHLP</sequence>
<feature type="region of interest" description="Disordered" evidence="1">
    <location>
        <begin position="71"/>
        <end position="103"/>
    </location>
</feature>
<proteinExistence type="predicted"/>
<evidence type="ECO:0000313" key="2">
    <source>
        <dbReference type="EMBL" id="CAA7405857.1"/>
    </source>
</evidence>
<evidence type="ECO:0000256" key="1">
    <source>
        <dbReference type="SAM" id="MobiDB-lite"/>
    </source>
</evidence>
<evidence type="ECO:0000313" key="3">
    <source>
        <dbReference type="Proteomes" id="UP000663760"/>
    </source>
</evidence>
<feature type="compositionally biased region" description="Low complexity" evidence="1">
    <location>
        <begin position="75"/>
        <end position="84"/>
    </location>
</feature>
<reference evidence="2" key="1">
    <citation type="submission" date="2020-02" db="EMBL/GenBank/DDBJ databases">
        <authorList>
            <person name="Scholz U."/>
            <person name="Mascher M."/>
            <person name="Fiebig A."/>
        </authorList>
    </citation>
    <scope>NUCLEOTIDE SEQUENCE</scope>
</reference>
<dbReference type="Proteomes" id="UP000663760">
    <property type="component" value="Chromosome 12"/>
</dbReference>
<feature type="region of interest" description="Disordered" evidence="1">
    <location>
        <begin position="131"/>
        <end position="160"/>
    </location>
</feature>
<keyword evidence="3" id="KW-1185">Reference proteome</keyword>
<name>A0A7I8L725_SPIIN</name>
<dbReference type="AlphaFoldDB" id="A0A7I8L725"/>
<organism evidence="2 3">
    <name type="scientific">Spirodela intermedia</name>
    <name type="common">Intermediate duckweed</name>
    <dbReference type="NCBI Taxonomy" id="51605"/>
    <lineage>
        <taxon>Eukaryota</taxon>
        <taxon>Viridiplantae</taxon>
        <taxon>Streptophyta</taxon>
        <taxon>Embryophyta</taxon>
        <taxon>Tracheophyta</taxon>
        <taxon>Spermatophyta</taxon>
        <taxon>Magnoliopsida</taxon>
        <taxon>Liliopsida</taxon>
        <taxon>Araceae</taxon>
        <taxon>Lemnoideae</taxon>
        <taxon>Spirodela</taxon>
    </lineage>
</organism>
<feature type="compositionally biased region" description="Polar residues" evidence="1">
    <location>
        <begin position="132"/>
        <end position="149"/>
    </location>
</feature>
<dbReference type="EMBL" id="LR746275">
    <property type="protein sequence ID" value="CAA7405857.1"/>
    <property type="molecule type" value="Genomic_DNA"/>
</dbReference>
<protein>
    <submittedName>
        <fullName evidence="2">Uncharacterized protein</fullName>
    </submittedName>
</protein>
<gene>
    <name evidence="2" type="ORF">SI8410_12016535</name>
</gene>